<keyword evidence="2" id="KW-1185">Reference proteome</keyword>
<reference evidence="1" key="1">
    <citation type="submission" date="2021-06" db="EMBL/GenBank/DDBJ databases">
        <authorList>
            <person name="Kallberg Y."/>
            <person name="Tangrot J."/>
            <person name="Rosling A."/>
        </authorList>
    </citation>
    <scope>NUCLEOTIDE SEQUENCE</scope>
    <source>
        <strain evidence="1">BR232B</strain>
    </source>
</reference>
<gene>
    <name evidence="1" type="ORF">PBRASI_LOCUS7694</name>
</gene>
<sequence length="58" mass="6616">MPRNGVFEELVVYCTNKEFLYLRKSFSSFKHYAGAEDCAGYLKGRADVVRCSYVVPVT</sequence>
<protein>
    <submittedName>
        <fullName evidence="1">3690_t:CDS:1</fullName>
    </submittedName>
</protein>
<comment type="caution">
    <text evidence="1">The sequence shown here is derived from an EMBL/GenBank/DDBJ whole genome shotgun (WGS) entry which is preliminary data.</text>
</comment>
<proteinExistence type="predicted"/>
<evidence type="ECO:0000313" key="2">
    <source>
        <dbReference type="Proteomes" id="UP000789739"/>
    </source>
</evidence>
<evidence type="ECO:0000313" key="1">
    <source>
        <dbReference type="EMBL" id="CAG8601990.1"/>
    </source>
</evidence>
<dbReference type="EMBL" id="CAJVPI010001230">
    <property type="protein sequence ID" value="CAG8601990.1"/>
    <property type="molecule type" value="Genomic_DNA"/>
</dbReference>
<dbReference type="AlphaFoldDB" id="A0A9N9CFV7"/>
<accession>A0A9N9CFV7</accession>
<organism evidence="1 2">
    <name type="scientific">Paraglomus brasilianum</name>
    <dbReference type="NCBI Taxonomy" id="144538"/>
    <lineage>
        <taxon>Eukaryota</taxon>
        <taxon>Fungi</taxon>
        <taxon>Fungi incertae sedis</taxon>
        <taxon>Mucoromycota</taxon>
        <taxon>Glomeromycotina</taxon>
        <taxon>Glomeromycetes</taxon>
        <taxon>Paraglomerales</taxon>
        <taxon>Paraglomeraceae</taxon>
        <taxon>Paraglomus</taxon>
    </lineage>
</organism>
<dbReference type="Proteomes" id="UP000789739">
    <property type="component" value="Unassembled WGS sequence"/>
</dbReference>
<name>A0A9N9CFV7_9GLOM</name>